<dbReference type="AlphaFoldDB" id="A0A1F7Y9W9"/>
<reference evidence="3 4" key="1">
    <citation type="journal article" date="2016" name="Nat. Commun.">
        <title>Thousands of microbial genomes shed light on interconnected biogeochemical processes in an aquifer system.</title>
        <authorList>
            <person name="Anantharaman K."/>
            <person name="Brown C.T."/>
            <person name="Hug L.A."/>
            <person name="Sharon I."/>
            <person name="Castelle C.J."/>
            <person name="Probst A.J."/>
            <person name="Thomas B.C."/>
            <person name="Singh A."/>
            <person name="Wilkins M.J."/>
            <person name="Karaoz U."/>
            <person name="Brodie E.L."/>
            <person name="Williams K.H."/>
            <person name="Hubbard S.S."/>
            <person name="Banfield J.F."/>
        </authorList>
    </citation>
    <scope>NUCLEOTIDE SEQUENCE [LARGE SCALE GENOMIC DNA]</scope>
</reference>
<comment type="caution">
    <text evidence="3">The sequence shown here is derived from an EMBL/GenBank/DDBJ whole genome shotgun (WGS) entry which is preliminary data.</text>
</comment>
<dbReference type="PANTHER" id="PTHR43566">
    <property type="entry name" value="CONSERVED PROTEIN"/>
    <property type="match status" value="1"/>
</dbReference>
<name>A0A1F7Y9W9_9BACT</name>
<dbReference type="InterPro" id="IPR027417">
    <property type="entry name" value="P-loop_NTPase"/>
</dbReference>
<accession>A0A1F7Y9W9</accession>
<feature type="domain" description="DUF4143" evidence="2">
    <location>
        <begin position="164"/>
        <end position="319"/>
    </location>
</feature>
<gene>
    <name evidence="3" type="ORF">A2627_03530</name>
</gene>
<feature type="domain" description="AAA" evidence="1">
    <location>
        <begin position="11"/>
        <end position="126"/>
    </location>
</feature>
<evidence type="ECO:0000259" key="1">
    <source>
        <dbReference type="Pfam" id="PF13173"/>
    </source>
</evidence>
<organism evidence="3 4">
    <name type="scientific">Candidatus Woesebacteria bacterium RIFCSPHIGHO2_01_FULL_39_28</name>
    <dbReference type="NCBI Taxonomy" id="1802496"/>
    <lineage>
        <taxon>Bacteria</taxon>
        <taxon>Candidatus Woeseibacteriota</taxon>
    </lineage>
</organism>
<proteinExistence type="predicted"/>
<dbReference type="Pfam" id="PF13173">
    <property type="entry name" value="AAA_14"/>
    <property type="match status" value="1"/>
</dbReference>
<dbReference type="SUPFAM" id="SSF52540">
    <property type="entry name" value="P-loop containing nucleoside triphosphate hydrolases"/>
    <property type="match status" value="1"/>
</dbReference>
<evidence type="ECO:0000313" key="3">
    <source>
        <dbReference type="EMBL" id="OGM24117.1"/>
    </source>
</evidence>
<dbReference type="Pfam" id="PF13635">
    <property type="entry name" value="DUF4143"/>
    <property type="match status" value="1"/>
</dbReference>
<dbReference type="InterPro" id="IPR025420">
    <property type="entry name" value="DUF4143"/>
</dbReference>
<evidence type="ECO:0000313" key="4">
    <source>
        <dbReference type="Proteomes" id="UP000178851"/>
    </source>
</evidence>
<protein>
    <submittedName>
        <fullName evidence="3">ATPase</fullName>
    </submittedName>
</protein>
<dbReference type="InterPro" id="IPR041682">
    <property type="entry name" value="AAA_14"/>
</dbReference>
<dbReference type="PANTHER" id="PTHR43566:SF2">
    <property type="entry name" value="DUF4143 DOMAIN-CONTAINING PROTEIN"/>
    <property type="match status" value="1"/>
</dbReference>
<dbReference type="Proteomes" id="UP000178851">
    <property type="component" value="Unassembled WGS sequence"/>
</dbReference>
<evidence type="ECO:0000259" key="2">
    <source>
        <dbReference type="Pfam" id="PF13635"/>
    </source>
</evidence>
<sequence length="375" mass="43500">MYSRLIKVPKNKSFFLFGPRGTGKTTWVKSAFPKAQYLDLLEAEIFNDLLANPQRLENYITQDFVIIDEVQRIPTLLNEIHRLIEKFRQKFILTGSSARKLRKKGENLLAGRALTYFLHPLSAFELGSDFNLERSLSYGQLPSVTNEEDPRKYLESYVKTYLQEEIFQEGLTRNLSAFARFLETVSFSQASILNTTEVAREAAIERKVVENYFAILEDLLIGYKLPVFNKRTKRRLVTHSKFYFFDVGVYRTLRPMGPLDMPEAAEGISFESLFFQDLLAVNDSLNLGYKLFYYRTATGIEVDFIAYGRYGIRAFEVKRTGRLTSETLRGLRYFSKEYPQSKNFLIYGGKRKMRESNIEIIPIEDALKNLPELLS</sequence>
<dbReference type="EMBL" id="MGGI01000034">
    <property type="protein sequence ID" value="OGM24117.1"/>
    <property type="molecule type" value="Genomic_DNA"/>
</dbReference>